<organism evidence="10">
    <name type="scientific">uncultured Rubrobacteraceae bacterium</name>
    <dbReference type="NCBI Taxonomy" id="349277"/>
    <lineage>
        <taxon>Bacteria</taxon>
        <taxon>Bacillati</taxon>
        <taxon>Actinomycetota</taxon>
        <taxon>Rubrobacteria</taxon>
        <taxon>Rubrobacterales</taxon>
        <taxon>Rubrobacteraceae</taxon>
        <taxon>environmental samples</taxon>
    </lineage>
</organism>
<gene>
    <name evidence="10" type="ORF">AVDCRST_MAG80-856</name>
</gene>
<keyword evidence="4 10" id="KW-0808">Transferase</keyword>
<name>A0A6J4QAH3_9ACTN</name>
<evidence type="ECO:0000256" key="8">
    <source>
        <dbReference type="ARBA" id="ARBA00022909"/>
    </source>
</evidence>
<dbReference type="UniPathway" id="UPA00077">
    <property type="reaction ID" value="UER00155"/>
</dbReference>
<evidence type="ECO:0000256" key="2">
    <source>
        <dbReference type="ARBA" id="ARBA00005051"/>
    </source>
</evidence>
<dbReference type="PANTHER" id="PTHR43071">
    <property type="entry name" value="2-AMINO-4-HYDROXY-6-HYDROXYMETHYLDIHYDROPTERIDINE PYROPHOSPHOKINASE"/>
    <property type="match status" value="1"/>
</dbReference>
<dbReference type="GO" id="GO:0046656">
    <property type="term" value="P:folic acid biosynthetic process"/>
    <property type="evidence" value="ECO:0007669"/>
    <property type="project" value="UniProtKB-KW"/>
</dbReference>
<evidence type="ECO:0000256" key="3">
    <source>
        <dbReference type="ARBA" id="ARBA00013253"/>
    </source>
</evidence>
<feature type="domain" description="7,8-dihydro-6-hydroxymethylpterin-pyrophosphokinase" evidence="9">
    <location>
        <begin position="5"/>
        <end position="133"/>
    </location>
</feature>
<sequence>MTRAFLSLGSNLGDRLGYLRAAVEALERGPSLEISGVSKVYETEPVEVDEEQPDYLNCVVEVRYGASADELLRFCQRVEAVLGRAGKGDRLPRTVDIDILLFGEEVIEGEYLIVPHPGILRAFNLLGIADLAPDVFVPGHGAIKDLLAGVDLSSVREFGESL</sequence>
<dbReference type="NCBIfam" id="TIGR01498">
    <property type="entry name" value="folK"/>
    <property type="match status" value="1"/>
</dbReference>
<evidence type="ECO:0000256" key="6">
    <source>
        <dbReference type="ARBA" id="ARBA00022777"/>
    </source>
</evidence>
<comment type="catalytic activity">
    <reaction evidence="1">
        <text>6-hydroxymethyl-7,8-dihydropterin + ATP = (7,8-dihydropterin-6-yl)methyl diphosphate + AMP + H(+)</text>
        <dbReference type="Rhea" id="RHEA:11412"/>
        <dbReference type="ChEBI" id="CHEBI:15378"/>
        <dbReference type="ChEBI" id="CHEBI:30616"/>
        <dbReference type="ChEBI" id="CHEBI:44841"/>
        <dbReference type="ChEBI" id="CHEBI:72950"/>
        <dbReference type="ChEBI" id="CHEBI:456215"/>
        <dbReference type="EC" id="2.7.6.3"/>
    </reaction>
</comment>
<dbReference type="GO" id="GO:0016301">
    <property type="term" value="F:kinase activity"/>
    <property type="evidence" value="ECO:0007669"/>
    <property type="project" value="UniProtKB-KW"/>
</dbReference>
<proteinExistence type="predicted"/>
<evidence type="ECO:0000256" key="7">
    <source>
        <dbReference type="ARBA" id="ARBA00022840"/>
    </source>
</evidence>
<comment type="pathway">
    <text evidence="2">Cofactor biosynthesis; tetrahydrofolate biosynthesis; 2-amino-4-hydroxy-6-hydroxymethyl-7,8-dihydropteridine diphosphate from 7,8-dihydroneopterin triphosphate: step 4/4.</text>
</comment>
<keyword evidence="7" id="KW-0067">ATP-binding</keyword>
<dbReference type="EC" id="2.7.6.3" evidence="3"/>
<evidence type="ECO:0000256" key="5">
    <source>
        <dbReference type="ARBA" id="ARBA00022741"/>
    </source>
</evidence>
<keyword evidence="5" id="KW-0547">Nucleotide-binding</keyword>
<evidence type="ECO:0000259" key="9">
    <source>
        <dbReference type="Pfam" id="PF01288"/>
    </source>
</evidence>
<dbReference type="CDD" id="cd00483">
    <property type="entry name" value="HPPK"/>
    <property type="match status" value="1"/>
</dbReference>
<dbReference type="Gene3D" id="3.30.70.560">
    <property type="entry name" value="7,8-Dihydro-6-hydroxymethylpterin-pyrophosphokinase HPPK"/>
    <property type="match status" value="1"/>
</dbReference>
<dbReference type="PANTHER" id="PTHR43071:SF1">
    <property type="entry name" value="2-AMINO-4-HYDROXY-6-HYDROXYMETHYLDIHYDROPTERIDINE PYROPHOSPHOKINASE"/>
    <property type="match status" value="1"/>
</dbReference>
<evidence type="ECO:0000256" key="1">
    <source>
        <dbReference type="ARBA" id="ARBA00000198"/>
    </source>
</evidence>
<dbReference type="SUPFAM" id="SSF55083">
    <property type="entry name" value="6-hydroxymethyl-7,8-dihydropterin pyrophosphokinase, HPPK"/>
    <property type="match status" value="1"/>
</dbReference>
<dbReference type="GO" id="GO:0003848">
    <property type="term" value="F:2-amino-4-hydroxy-6-hydroxymethyldihydropteridine diphosphokinase activity"/>
    <property type="evidence" value="ECO:0007669"/>
    <property type="project" value="UniProtKB-EC"/>
</dbReference>
<dbReference type="Pfam" id="PF01288">
    <property type="entry name" value="HPPK"/>
    <property type="match status" value="1"/>
</dbReference>
<dbReference type="InterPro" id="IPR035907">
    <property type="entry name" value="Hppk_sf"/>
</dbReference>
<dbReference type="GO" id="GO:0005524">
    <property type="term" value="F:ATP binding"/>
    <property type="evidence" value="ECO:0007669"/>
    <property type="project" value="UniProtKB-KW"/>
</dbReference>
<accession>A0A6J4QAH3</accession>
<keyword evidence="6 10" id="KW-0418">Kinase</keyword>
<evidence type="ECO:0000313" key="10">
    <source>
        <dbReference type="EMBL" id="CAA9435188.1"/>
    </source>
</evidence>
<evidence type="ECO:0000256" key="4">
    <source>
        <dbReference type="ARBA" id="ARBA00022679"/>
    </source>
</evidence>
<dbReference type="AlphaFoldDB" id="A0A6J4QAH3"/>
<keyword evidence="8" id="KW-0289">Folate biosynthesis</keyword>
<dbReference type="EMBL" id="CADCVC010000072">
    <property type="protein sequence ID" value="CAA9435188.1"/>
    <property type="molecule type" value="Genomic_DNA"/>
</dbReference>
<dbReference type="InterPro" id="IPR000550">
    <property type="entry name" value="Hppk"/>
</dbReference>
<reference evidence="10" key="1">
    <citation type="submission" date="2020-02" db="EMBL/GenBank/DDBJ databases">
        <authorList>
            <person name="Meier V. D."/>
        </authorList>
    </citation>
    <scope>NUCLEOTIDE SEQUENCE</scope>
    <source>
        <strain evidence="10">AVDCRST_MAG80</strain>
    </source>
</reference>
<protein>
    <recommendedName>
        <fullName evidence="3">2-amino-4-hydroxy-6-hydroxymethyldihydropteridine diphosphokinase</fullName>
        <ecNumber evidence="3">2.7.6.3</ecNumber>
    </recommendedName>
</protein>
<dbReference type="GO" id="GO:0046654">
    <property type="term" value="P:tetrahydrofolate biosynthetic process"/>
    <property type="evidence" value="ECO:0007669"/>
    <property type="project" value="UniProtKB-UniPathway"/>
</dbReference>